<dbReference type="PANTHER" id="PTHR38248">
    <property type="entry name" value="FUNK1 6"/>
    <property type="match status" value="1"/>
</dbReference>
<gene>
    <name evidence="3" type="ORF">BN946_scf184812.g2</name>
</gene>
<dbReference type="Gene3D" id="1.10.510.10">
    <property type="entry name" value="Transferase(Phosphotransferase) domain 1"/>
    <property type="match status" value="1"/>
</dbReference>
<dbReference type="OrthoDB" id="2797568at2759"/>
<dbReference type="HOGENOM" id="CLU_010865_0_0_1"/>
<feature type="region of interest" description="Disordered" evidence="1">
    <location>
        <begin position="821"/>
        <end position="896"/>
    </location>
</feature>
<feature type="compositionally biased region" description="Basic and acidic residues" evidence="1">
    <location>
        <begin position="883"/>
        <end position="896"/>
    </location>
</feature>
<dbReference type="Proteomes" id="UP000029665">
    <property type="component" value="Unassembled WGS sequence"/>
</dbReference>
<dbReference type="InterPro" id="IPR011009">
    <property type="entry name" value="Kinase-like_dom_sf"/>
</dbReference>
<organism evidence="3 4">
    <name type="scientific">Pycnoporus cinnabarinus</name>
    <name type="common">Cinnabar-red polypore</name>
    <name type="synonym">Trametes cinnabarina</name>
    <dbReference type="NCBI Taxonomy" id="5643"/>
    <lineage>
        <taxon>Eukaryota</taxon>
        <taxon>Fungi</taxon>
        <taxon>Dikarya</taxon>
        <taxon>Basidiomycota</taxon>
        <taxon>Agaricomycotina</taxon>
        <taxon>Agaricomycetes</taxon>
        <taxon>Polyporales</taxon>
        <taxon>Polyporaceae</taxon>
        <taxon>Trametes</taxon>
    </lineage>
</organism>
<dbReference type="EMBL" id="CCBP010000211">
    <property type="protein sequence ID" value="CDO74738.1"/>
    <property type="molecule type" value="Genomic_DNA"/>
</dbReference>
<dbReference type="AlphaFoldDB" id="A0A060SQL6"/>
<feature type="region of interest" description="Disordered" evidence="1">
    <location>
        <begin position="778"/>
        <end position="802"/>
    </location>
</feature>
<protein>
    <recommendedName>
        <fullName evidence="2">Fungal-type protein kinase domain-containing protein</fullName>
    </recommendedName>
</protein>
<feature type="domain" description="Fungal-type protein kinase" evidence="2">
    <location>
        <begin position="172"/>
        <end position="637"/>
    </location>
</feature>
<name>A0A060SQL6_PYCCI</name>
<reference evidence="3" key="1">
    <citation type="submission" date="2014-01" db="EMBL/GenBank/DDBJ databases">
        <title>The genome of the white-rot fungus Pycnoporus cinnabarinus: a basidiomycete model with a versatile arsenal for lignocellulosic biomass breakdown.</title>
        <authorList>
            <person name="Levasseur A."/>
            <person name="Lomascolo A."/>
            <person name="Ruiz-Duenas F.J."/>
            <person name="Uzan E."/>
            <person name="Piumi F."/>
            <person name="Kues U."/>
            <person name="Ram A.F.J."/>
            <person name="Murat C."/>
            <person name="Haon M."/>
            <person name="Benoit I."/>
            <person name="Arfi Y."/>
            <person name="Chevret D."/>
            <person name="Drula E."/>
            <person name="Kwon M.J."/>
            <person name="Gouret P."/>
            <person name="Lesage-Meessen L."/>
            <person name="Lombard V."/>
            <person name="Mariette J."/>
            <person name="Noirot C."/>
            <person name="Park J."/>
            <person name="Patyshakuliyeva A."/>
            <person name="Wieneger R.A.B."/>
            <person name="Wosten H.A.B."/>
            <person name="Martin F."/>
            <person name="Coutinho P.M."/>
            <person name="de Vries R."/>
            <person name="Martinez A.T."/>
            <person name="Klopp C."/>
            <person name="Pontarotti P."/>
            <person name="Henrissat B."/>
            <person name="Record E."/>
        </authorList>
    </citation>
    <scope>NUCLEOTIDE SEQUENCE [LARGE SCALE GENOMIC DNA]</scope>
    <source>
        <strain evidence="3">BRFM137</strain>
    </source>
</reference>
<proteinExistence type="predicted"/>
<dbReference type="InterPro" id="IPR040976">
    <property type="entry name" value="Pkinase_fungal"/>
</dbReference>
<evidence type="ECO:0000313" key="3">
    <source>
        <dbReference type="EMBL" id="CDO74738.1"/>
    </source>
</evidence>
<dbReference type="InterPro" id="IPR008266">
    <property type="entry name" value="Tyr_kinase_AS"/>
</dbReference>
<accession>A0A060SQL6</accession>
<evidence type="ECO:0000259" key="2">
    <source>
        <dbReference type="Pfam" id="PF17667"/>
    </source>
</evidence>
<evidence type="ECO:0000313" key="4">
    <source>
        <dbReference type="Proteomes" id="UP000029665"/>
    </source>
</evidence>
<dbReference type="Pfam" id="PF17667">
    <property type="entry name" value="Pkinase_fungal"/>
    <property type="match status" value="1"/>
</dbReference>
<keyword evidence="4" id="KW-1185">Reference proteome</keyword>
<evidence type="ECO:0000256" key="1">
    <source>
        <dbReference type="SAM" id="MobiDB-lite"/>
    </source>
</evidence>
<feature type="compositionally biased region" description="Polar residues" evidence="1">
    <location>
        <begin position="866"/>
        <end position="881"/>
    </location>
</feature>
<dbReference type="OMA" id="HPQHQTY"/>
<dbReference type="GO" id="GO:0004672">
    <property type="term" value="F:protein kinase activity"/>
    <property type="evidence" value="ECO:0007669"/>
    <property type="project" value="InterPro"/>
</dbReference>
<dbReference type="PROSITE" id="PS00109">
    <property type="entry name" value="PROTEIN_KINASE_TYR"/>
    <property type="match status" value="1"/>
</dbReference>
<sequence length="896" mass="100485">MPTNPTPLRLKSSSSVPLSRADVLNDSPAVKNGWASELNARILTFPGQPETFIDQLLPCSTPFPNDDNPETLQNAFKDYTPVSGQELRVTGVEQLAGLQSLVKPFPDEKKLEIVDTHLDDMEFPFHAFERHHQHTKPDISVSFPGKTVSRRNWQTISMAMEAKGGEKEDPFTKNSDSEKHVRTVEQLAKNARNLLIAHGFLSAFVVGIYGRTLRLARFDHSCAVVTAPFSLDDGGARLLKKFFWHFVHPIVGDRVVGADPTVMPFTPDDCEWVKTQLSRMKARNWENHVAELEKGRRVDVYDQRTGKSVPYLLYCLIDVNARLFSRATMVWRAIEDTRIWKDGQLVPDPDFTNDVKPRILKEAWRQLVRHAETTFYERLYSKIPRDRMFGLARMEHGGDIGVLEARWWRQTVRDPMPATADAVDTNIRSDVSSSSSGSARHSFFCSIGSTSPEARSIAPSCYPIPDIAYPLLHPQHQTYSWRLHGPNDFHHERSHMRMVIEDVGHPLTQFTSSREMVTAIRDAIKGHQTAWVEAQVLHRDVSVGNILISDDPSEDSHRGFLHDFDYSSMEAIDSDAGSSKSRSVEDEVISEEDIARFKERTGTFYFIALALLKPRRQTAHQPYHDLESFYWVLVWVVLRHTVCWQDDGPDGEELCKTLFTADNDAVAHGLKSAWLDNDDEIIVADNTPLTNLLAQLTQLVYNSKETKRRGVAPSHLTYEAVLALFDKALAEDGWPENDWKPCSLLRDPDPRTGVAPIIADVGPGYEILADALRALRSRTASRNSQKTTLPTPRNPQALDTAPALFIQSRSGAKRTMEDIALAPDDATHSRKRSKTSNMGPPVDPGDTAAGPSGATTSGGRGRRSGSKNVISRQPTRSSSRIKAQKERNASRNDPAR</sequence>
<feature type="compositionally biased region" description="Low complexity" evidence="1">
    <location>
        <begin position="844"/>
        <end position="857"/>
    </location>
</feature>
<comment type="caution">
    <text evidence="3">The sequence shown here is derived from an EMBL/GenBank/DDBJ whole genome shotgun (WGS) entry which is preliminary data.</text>
</comment>
<dbReference type="PANTHER" id="PTHR38248:SF2">
    <property type="entry name" value="FUNK1 11"/>
    <property type="match status" value="1"/>
</dbReference>
<dbReference type="SUPFAM" id="SSF56112">
    <property type="entry name" value="Protein kinase-like (PK-like)"/>
    <property type="match status" value="1"/>
</dbReference>